<dbReference type="InterPro" id="IPR036910">
    <property type="entry name" value="HMG_box_dom_sf"/>
</dbReference>
<dbReference type="InterPro" id="IPR009071">
    <property type="entry name" value="HMG_box_dom"/>
</dbReference>
<reference evidence="9" key="2">
    <citation type="journal article" date="2023" name="BMC Genomics">
        <title>Pest status, molecular evolution, and epigenetic factors derived from the genome assembly of Frankliniella fusca, a thysanopteran phytovirus vector.</title>
        <authorList>
            <person name="Catto M.A."/>
            <person name="Labadie P.E."/>
            <person name="Jacobson A.L."/>
            <person name="Kennedy G.G."/>
            <person name="Srinivasan R."/>
            <person name="Hunt B.G."/>
        </authorList>
    </citation>
    <scope>NUCLEOTIDE SEQUENCE</scope>
    <source>
        <strain evidence="9">PL_HMW_Pooled</strain>
    </source>
</reference>
<comment type="caution">
    <text evidence="9">The sequence shown here is derived from an EMBL/GenBank/DDBJ whole genome shotgun (WGS) entry which is preliminary data.</text>
</comment>
<dbReference type="PANTHER" id="PTHR45803">
    <property type="entry name" value="SOX100B"/>
    <property type="match status" value="1"/>
</dbReference>
<reference evidence="9" key="1">
    <citation type="submission" date="2021-07" db="EMBL/GenBank/DDBJ databases">
        <authorList>
            <person name="Catto M.A."/>
            <person name="Jacobson A."/>
            <person name="Kennedy G."/>
            <person name="Labadie P."/>
            <person name="Hunt B.G."/>
            <person name="Srinivasan R."/>
        </authorList>
    </citation>
    <scope>NUCLEOTIDE SEQUENCE</scope>
    <source>
        <strain evidence="9">PL_HMW_Pooled</strain>
        <tissue evidence="9">Head</tissue>
    </source>
</reference>
<protein>
    <submittedName>
        <fullName evidence="9">Transcription factor Sox-10</fullName>
    </submittedName>
</protein>
<evidence type="ECO:0000256" key="2">
    <source>
        <dbReference type="ARBA" id="ARBA00023015"/>
    </source>
</evidence>
<evidence type="ECO:0000256" key="6">
    <source>
        <dbReference type="PROSITE-ProRule" id="PRU00267"/>
    </source>
</evidence>
<dbReference type="EMBL" id="JAHWGI010000294">
    <property type="protein sequence ID" value="KAK3912530.1"/>
    <property type="molecule type" value="Genomic_DNA"/>
</dbReference>
<keyword evidence="10" id="KW-1185">Reference proteome</keyword>
<dbReference type="Gene3D" id="1.10.30.10">
    <property type="entry name" value="High mobility group box domain"/>
    <property type="match status" value="1"/>
</dbReference>
<keyword evidence="5 6" id="KW-0539">Nucleus</keyword>
<dbReference type="GO" id="GO:0000981">
    <property type="term" value="F:DNA-binding transcription factor activity, RNA polymerase II-specific"/>
    <property type="evidence" value="ECO:0007669"/>
    <property type="project" value="TreeGrafter"/>
</dbReference>
<dbReference type="GO" id="GO:0000978">
    <property type="term" value="F:RNA polymerase II cis-regulatory region sequence-specific DNA binding"/>
    <property type="evidence" value="ECO:0007669"/>
    <property type="project" value="TreeGrafter"/>
</dbReference>
<evidence type="ECO:0000259" key="8">
    <source>
        <dbReference type="PROSITE" id="PS50118"/>
    </source>
</evidence>
<evidence type="ECO:0000256" key="5">
    <source>
        <dbReference type="ARBA" id="ARBA00023242"/>
    </source>
</evidence>
<keyword evidence="3 6" id="KW-0238">DNA-binding</keyword>
<dbReference type="Pfam" id="PF00505">
    <property type="entry name" value="HMG_box"/>
    <property type="match status" value="1"/>
</dbReference>
<evidence type="ECO:0000313" key="9">
    <source>
        <dbReference type="EMBL" id="KAK3912530.1"/>
    </source>
</evidence>
<feature type="DNA-binding region" description="HMG box" evidence="6">
    <location>
        <begin position="213"/>
        <end position="254"/>
    </location>
</feature>
<dbReference type="GO" id="GO:0005634">
    <property type="term" value="C:nucleus"/>
    <property type="evidence" value="ECO:0007669"/>
    <property type="project" value="UniProtKB-SubCell"/>
</dbReference>
<proteinExistence type="predicted"/>
<keyword evidence="2" id="KW-0805">Transcription regulation</keyword>
<keyword evidence="4" id="KW-0804">Transcription</keyword>
<evidence type="ECO:0000313" key="10">
    <source>
        <dbReference type="Proteomes" id="UP001219518"/>
    </source>
</evidence>
<evidence type="ECO:0000256" key="3">
    <source>
        <dbReference type="ARBA" id="ARBA00023125"/>
    </source>
</evidence>
<feature type="compositionally biased region" description="Low complexity" evidence="7">
    <location>
        <begin position="131"/>
        <end position="162"/>
    </location>
</feature>
<accession>A0AAE1LAP8</accession>
<name>A0AAE1LAP8_9NEOP</name>
<sequence length="254" mass="27493">RKRANIETKTSIHPTPTGAPLWAAPGLPGRTDSLVGLHSTIDDDEDSEITSGLHRNVLNLRFSTGCMACGRVFLADCSGSVIPEHEHALYEQLSVHLQLQRCTGRWEPQMGTMDSPGAALGPSSPSPGGPASPASPASSSGRSSSGSYSARAASQAGQAQPQVHAESGLSLEHFVGRLLQGESYRAVDDYYRCYDWTTVPVTRRPGSPRRAHVKRPMNAFMVWAQAARRKLAEEHPQLHNAELSKTLGKLWKSF</sequence>
<organism evidence="9 10">
    <name type="scientific">Frankliniella fusca</name>
    <dbReference type="NCBI Taxonomy" id="407009"/>
    <lineage>
        <taxon>Eukaryota</taxon>
        <taxon>Metazoa</taxon>
        <taxon>Ecdysozoa</taxon>
        <taxon>Arthropoda</taxon>
        <taxon>Hexapoda</taxon>
        <taxon>Insecta</taxon>
        <taxon>Pterygota</taxon>
        <taxon>Neoptera</taxon>
        <taxon>Paraneoptera</taxon>
        <taxon>Thysanoptera</taxon>
        <taxon>Terebrantia</taxon>
        <taxon>Thripoidea</taxon>
        <taxon>Thripidae</taxon>
        <taxon>Frankliniella</taxon>
    </lineage>
</organism>
<feature type="non-terminal residue" evidence="9">
    <location>
        <position position="254"/>
    </location>
</feature>
<dbReference type="PANTHER" id="PTHR45803:SF5">
    <property type="entry name" value="SOX100B"/>
    <property type="match status" value="1"/>
</dbReference>
<feature type="domain" description="HMG box" evidence="8">
    <location>
        <begin position="213"/>
        <end position="254"/>
    </location>
</feature>
<dbReference type="SUPFAM" id="SSF47095">
    <property type="entry name" value="HMG-box"/>
    <property type="match status" value="1"/>
</dbReference>
<dbReference type="InterPro" id="IPR050917">
    <property type="entry name" value="SOX_TF"/>
</dbReference>
<evidence type="ECO:0000256" key="7">
    <source>
        <dbReference type="SAM" id="MobiDB-lite"/>
    </source>
</evidence>
<dbReference type="PROSITE" id="PS50118">
    <property type="entry name" value="HMG_BOX_2"/>
    <property type="match status" value="1"/>
</dbReference>
<evidence type="ECO:0000256" key="1">
    <source>
        <dbReference type="ARBA" id="ARBA00004123"/>
    </source>
</evidence>
<evidence type="ECO:0000256" key="4">
    <source>
        <dbReference type="ARBA" id="ARBA00023163"/>
    </source>
</evidence>
<comment type="subcellular location">
    <subcellularLocation>
        <location evidence="1">Nucleus</location>
    </subcellularLocation>
</comment>
<feature type="region of interest" description="Disordered" evidence="7">
    <location>
        <begin position="107"/>
        <end position="164"/>
    </location>
</feature>
<dbReference type="AlphaFoldDB" id="A0AAE1LAP8"/>
<dbReference type="Proteomes" id="UP001219518">
    <property type="component" value="Unassembled WGS sequence"/>
</dbReference>
<gene>
    <name evidence="9" type="ORF">KUF71_022101</name>
</gene>